<dbReference type="SUPFAM" id="SSF52540">
    <property type="entry name" value="P-loop containing nucleoside triphosphate hydrolases"/>
    <property type="match status" value="1"/>
</dbReference>
<proteinExistence type="predicted"/>
<dbReference type="GO" id="GO:0051301">
    <property type="term" value="P:cell division"/>
    <property type="evidence" value="ECO:0007669"/>
    <property type="project" value="UniProtKB-KW"/>
</dbReference>
<keyword evidence="2" id="KW-0067">ATP-binding</keyword>
<dbReference type="InterPro" id="IPR005654">
    <property type="entry name" value="ATPase_AFG1-like"/>
</dbReference>
<comment type="caution">
    <text evidence="4">The sequence shown here is derived from an EMBL/GenBank/DDBJ whole genome shotgun (WGS) entry which is preliminary data.</text>
</comment>
<evidence type="ECO:0000256" key="3">
    <source>
        <dbReference type="SAM" id="MobiDB-lite"/>
    </source>
</evidence>
<organism evidence="4 5">
    <name type="scientific">Nocardia nova</name>
    <dbReference type="NCBI Taxonomy" id="37330"/>
    <lineage>
        <taxon>Bacteria</taxon>
        <taxon>Bacillati</taxon>
        <taxon>Actinomycetota</taxon>
        <taxon>Actinomycetes</taxon>
        <taxon>Mycobacteriales</taxon>
        <taxon>Nocardiaceae</taxon>
        <taxon>Nocardia</taxon>
    </lineage>
</organism>
<dbReference type="PANTHER" id="PTHR12169:SF6">
    <property type="entry name" value="AFG1-LIKE ATPASE"/>
    <property type="match status" value="1"/>
</dbReference>
<evidence type="ECO:0000256" key="1">
    <source>
        <dbReference type="ARBA" id="ARBA00022741"/>
    </source>
</evidence>
<dbReference type="NCBIfam" id="NF040713">
    <property type="entry name" value="ZapE"/>
    <property type="match status" value="1"/>
</dbReference>
<evidence type="ECO:0000313" key="4">
    <source>
        <dbReference type="EMBL" id="PPJ27097.1"/>
    </source>
</evidence>
<gene>
    <name evidence="4" type="ORF">C5F51_17630</name>
</gene>
<dbReference type="GO" id="GO:0032153">
    <property type="term" value="C:cell division site"/>
    <property type="evidence" value="ECO:0007669"/>
    <property type="project" value="TreeGrafter"/>
</dbReference>
<keyword evidence="1" id="KW-0547">Nucleotide-binding</keyword>
<dbReference type="Proteomes" id="UP000238356">
    <property type="component" value="Unassembled WGS sequence"/>
</dbReference>
<dbReference type="AlphaFoldDB" id="A0A2S6A4Q2"/>
<dbReference type="GO" id="GO:0005524">
    <property type="term" value="F:ATP binding"/>
    <property type="evidence" value="ECO:0007669"/>
    <property type="project" value="UniProtKB-KW"/>
</dbReference>
<dbReference type="GO" id="GO:0016887">
    <property type="term" value="F:ATP hydrolysis activity"/>
    <property type="evidence" value="ECO:0007669"/>
    <property type="project" value="InterPro"/>
</dbReference>
<dbReference type="PANTHER" id="PTHR12169">
    <property type="entry name" value="ATPASE N2B"/>
    <property type="match status" value="1"/>
</dbReference>
<feature type="region of interest" description="Disordered" evidence="3">
    <location>
        <begin position="1"/>
        <end position="20"/>
    </location>
</feature>
<dbReference type="EMBL" id="PSZD01000010">
    <property type="protein sequence ID" value="PPJ27097.1"/>
    <property type="molecule type" value="Genomic_DNA"/>
</dbReference>
<keyword evidence="4" id="KW-0131">Cell cycle</keyword>
<keyword evidence="5" id="KW-1185">Reference proteome</keyword>
<evidence type="ECO:0000313" key="5">
    <source>
        <dbReference type="Proteomes" id="UP000238356"/>
    </source>
</evidence>
<dbReference type="GO" id="GO:0005737">
    <property type="term" value="C:cytoplasm"/>
    <property type="evidence" value="ECO:0007669"/>
    <property type="project" value="TreeGrafter"/>
</dbReference>
<sequence length="432" mass="48165">MSQRPQPLAGDQVDRRADDESAPVRRTYLTRWTCGHRHLLSFPTGSSSTSVEALYGCRALRRVETVDGLVLDDAQRAAAAALATVARRWSRRRWSFPRPVPRGVYLHGRPGRGKTMLMDEFFDRVDSTRKCRFHFHQFFARLHTAIAESGALPAALDAVLGDTELICFDEFHVHDVGDAMLITRLLEALFARRIVLVATSNYPPEELLPNPLTHAKFEPAIALLRAHLAVLAVAGPQDYRARGDHPRTGFASGRYVCGRRSGADRPAEVPIAHLLLRARTVDADLLVVDFDEICATPLSAIDFLTLTHTYRRWVLCAVPPLRRVPVDAVTRFVNLVDVLYDADLALTLYAEVPLPELIRDVAAAPDLDRTASRLGRLPGERRRVGRVAERGDRAPVGVHRSEVRSFGRTCRRRARMLCAVTVSSAVNWRLGA</sequence>
<name>A0A2S6A4Q2_9NOCA</name>
<dbReference type="Gene3D" id="3.40.50.300">
    <property type="entry name" value="P-loop containing nucleotide triphosphate hydrolases"/>
    <property type="match status" value="1"/>
</dbReference>
<evidence type="ECO:0000256" key="2">
    <source>
        <dbReference type="ARBA" id="ARBA00022840"/>
    </source>
</evidence>
<protein>
    <submittedName>
        <fullName evidence="4">Cell division protein ZapE</fullName>
    </submittedName>
</protein>
<accession>A0A2S6A4Q2</accession>
<dbReference type="Pfam" id="PF03969">
    <property type="entry name" value="AFG1_ATPase"/>
    <property type="match status" value="1"/>
</dbReference>
<dbReference type="InterPro" id="IPR027417">
    <property type="entry name" value="P-loop_NTPase"/>
</dbReference>
<keyword evidence="4" id="KW-0132">Cell division</keyword>
<reference evidence="4 5" key="1">
    <citation type="submission" date="2018-02" db="EMBL/GenBank/DDBJ databases">
        <title>8 Nocardia nova and 1 Nocardia cyriacigeorgica strain used for evolution to TMP-SMX.</title>
        <authorList>
            <person name="Mehta H."/>
            <person name="Weng J."/>
            <person name="Shamoo Y."/>
        </authorList>
    </citation>
    <scope>NUCLEOTIDE SEQUENCE [LARGE SCALE GENOMIC DNA]</scope>
    <source>
        <strain evidence="4 5">BAA2227</strain>
    </source>
</reference>